<evidence type="ECO:0000256" key="1">
    <source>
        <dbReference type="SAM" id="MobiDB-lite"/>
    </source>
</evidence>
<evidence type="ECO:0000313" key="3">
    <source>
        <dbReference type="Proteomes" id="UP000295060"/>
    </source>
</evidence>
<feature type="region of interest" description="Disordered" evidence="1">
    <location>
        <begin position="1"/>
        <end position="22"/>
    </location>
</feature>
<dbReference type="Gene3D" id="6.10.140.1430">
    <property type="match status" value="1"/>
</dbReference>
<name>A0ABY2F9U5_9ACTN</name>
<keyword evidence="3" id="KW-1185">Reference proteome</keyword>
<sequence length="392" mass="42124">MTTPSEGRPGWEQGSWGQSMDWLSNLSPEQQQNLQAFVGMTPQQRETAMAFVNLDDRQQTNLMRAANTDPLRDRVNNAIRGAVARVHLAYDNTRGRISEMATSLASQARDYRDVAVQGARDARDTVVQGARDARDTVVQGARDARDTVVQGARDTRDAVVQGARNVGDRATELGQQAVGAYETGRDRVVDAAQRGQVRLDQAWQSGADRVGEMRDSVVQGARGARDTVVQGGRDARDAVVGGVRNAAAAGRDAMNRAGRWFEGKFNGTMLKAESALANYNAGRNNPSLQADMKQIMPDKSRLEMIQQVSENLTSGNGPVTAAENEAIQNLAKASQTRLETQTAMRAGLTGVAPLGQPVQSQGATGQQAGEQGAQEKPALNVTKNNDKGGLKR</sequence>
<gene>
    <name evidence="2" type="ORF">EV137_5436</name>
</gene>
<evidence type="ECO:0000313" key="2">
    <source>
        <dbReference type="EMBL" id="TDW87362.1"/>
    </source>
</evidence>
<dbReference type="Proteomes" id="UP000295060">
    <property type="component" value="Unassembled WGS sequence"/>
</dbReference>
<reference evidence="2 3" key="1">
    <citation type="submission" date="2019-03" db="EMBL/GenBank/DDBJ databases">
        <title>Genomic Encyclopedia of Type Strains, Phase III (KMG-III): the genomes of soil and plant-associated and newly described type strains.</title>
        <authorList>
            <person name="Whitman W."/>
        </authorList>
    </citation>
    <scope>NUCLEOTIDE SEQUENCE [LARGE SCALE GENOMIC DNA]</scope>
    <source>
        <strain evidence="2 3">VKMAc-2574</strain>
    </source>
</reference>
<feature type="region of interest" description="Disordered" evidence="1">
    <location>
        <begin position="352"/>
        <end position="392"/>
    </location>
</feature>
<dbReference type="EMBL" id="SODU01000003">
    <property type="protein sequence ID" value="TDW87362.1"/>
    <property type="molecule type" value="Genomic_DNA"/>
</dbReference>
<accession>A0ABY2F9U5</accession>
<feature type="compositionally biased region" description="Low complexity" evidence="1">
    <location>
        <begin position="359"/>
        <end position="374"/>
    </location>
</feature>
<dbReference type="RefSeq" id="WP_134131255.1">
    <property type="nucleotide sequence ID" value="NZ_SODU01000003.1"/>
</dbReference>
<protein>
    <submittedName>
        <fullName evidence="2">Uncharacterized protein</fullName>
    </submittedName>
</protein>
<proteinExistence type="predicted"/>
<organism evidence="2 3">
    <name type="scientific">Kribbella pratensis</name>
    <dbReference type="NCBI Taxonomy" id="2512112"/>
    <lineage>
        <taxon>Bacteria</taxon>
        <taxon>Bacillati</taxon>
        <taxon>Actinomycetota</taxon>
        <taxon>Actinomycetes</taxon>
        <taxon>Propionibacteriales</taxon>
        <taxon>Kribbellaceae</taxon>
        <taxon>Kribbella</taxon>
    </lineage>
</organism>
<comment type="caution">
    <text evidence="2">The sequence shown here is derived from an EMBL/GenBank/DDBJ whole genome shotgun (WGS) entry which is preliminary data.</text>
</comment>